<reference evidence="1 2" key="1">
    <citation type="journal article" date="2013" name="Curr. Biol.">
        <title>The Genome of the Foraminiferan Reticulomyxa filosa.</title>
        <authorList>
            <person name="Glockner G."/>
            <person name="Hulsmann N."/>
            <person name="Schleicher M."/>
            <person name="Noegel A.A."/>
            <person name="Eichinger L."/>
            <person name="Gallinger C."/>
            <person name="Pawlowski J."/>
            <person name="Sierra R."/>
            <person name="Euteneuer U."/>
            <person name="Pillet L."/>
            <person name="Moustafa A."/>
            <person name="Platzer M."/>
            <person name="Groth M."/>
            <person name="Szafranski K."/>
            <person name="Schliwa M."/>
        </authorList>
    </citation>
    <scope>NUCLEOTIDE SEQUENCE [LARGE SCALE GENOMIC DNA]</scope>
</reference>
<dbReference type="OrthoDB" id="2408987at2759"/>
<accession>X6M0U7</accession>
<evidence type="ECO:0000313" key="1">
    <source>
        <dbReference type="EMBL" id="ETO07032.1"/>
    </source>
</evidence>
<name>X6M0U7_RETFI</name>
<sequence length="1026" mass="121080">MSPPESELDDFAPKMVIACHAARIILKFLRHQQYTEVQVYQDFLSVCRQLHMKTFVIKHFVKRIVSSTTENDNDNDGNDFDVKEGFLKDANVIPKIIKSATKYIILPHSKIYFIRDLLHAVESIERMEESDNQKTFQGIIQALLDEPQKFVELSLWKYLLKFLSLEILARNQWLHILKSPEVLIDVIRVYEKLFVDTNFKRNILDQDSYNASQKIAVVSKLRARLTKHIYVFFEKATVIEEMSKRDELKAIFDNICKDLSYFKIKQTKFDNSWNEYERHLHQWFLRECYMLKGVNWTKHFFTQRFIRKQYPIFNYKELSNVFSELQWQRSKDQFAQPFNETFRKRYNYFEEKLTSGDYNCYKEDKQDLPPLLTAALSISISVSQHKILSEIAKFLQNLNFISSIVEQAFINKLLSTNSQTTMFHSSNFRDATDETIARLCFHWLGTLQITKNNPFNVLLTDFKKFENERKPGEQPENKAQDTEFVIRYCSNGHPFLVKKSQSYCKEIKCPDLWCNARIGKTETIPDTQAAIEYVNKEKSFLLVCFETAKKKKQFEKKEDAKQITTVSPLICTLLQLLGRLILLLRDVDKLRKNEICLWKEAKQKFLLLSKMTEMEEEQLCMALHEWLCDFPQWLNKTYPNELIKVDLQSMNQFESKIEEQYSQFFKHYKASHFSQKAQITSNITDDEIKEELISSNRPISQMFLEIRLISSTDLLCKFYSKPELARAYPSLFNMLKSIDDLEYVKCLPGIGQWMKYCHVQFSGKLTQEQHKEKNVSNVITGLSNIKFKKFWNQFVKGWNRFNGQRLNIESTTVDIPILSQDPKHVPLNYCTSRIDKPGRFIVAIIEMLQDINNNFLQSVHSHRGRSIEDEEKKTENNDTTMVISKSLFDISNQDIVCMDKAMLDKIIRSWYYPTSEYEQDIDQQVDLQSIENEVYDKAILDRHLINISIPLFQCSDEMTIDSYLESLERFYPEIKNHAYNSDEWEIIRSLFSDPQERQNTAQILGQVIVLLVRHVDKIQPFSSSLF</sequence>
<gene>
    <name evidence="1" type="ORF">RFI_30361</name>
</gene>
<keyword evidence="2" id="KW-1185">Reference proteome</keyword>
<dbReference type="Proteomes" id="UP000023152">
    <property type="component" value="Unassembled WGS sequence"/>
</dbReference>
<proteinExistence type="predicted"/>
<organism evidence="1 2">
    <name type="scientific">Reticulomyxa filosa</name>
    <dbReference type="NCBI Taxonomy" id="46433"/>
    <lineage>
        <taxon>Eukaryota</taxon>
        <taxon>Sar</taxon>
        <taxon>Rhizaria</taxon>
        <taxon>Retaria</taxon>
        <taxon>Foraminifera</taxon>
        <taxon>Monothalamids</taxon>
        <taxon>Reticulomyxidae</taxon>
        <taxon>Reticulomyxa</taxon>
    </lineage>
</organism>
<comment type="caution">
    <text evidence="1">The sequence shown here is derived from an EMBL/GenBank/DDBJ whole genome shotgun (WGS) entry which is preliminary data.</text>
</comment>
<dbReference type="EMBL" id="ASPP01026576">
    <property type="protein sequence ID" value="ETO07032.1"/>
    <property type="molecule type" value="Genomic_DNA"/>
</dbReference>
<protein>
    <submittedName>
        <fullName evidence="1">Uncharacterized protein</fullName>
    </submittedName>
</protein>
<evidence type="ECO:0000313" key="2">
    <source>
        <dbReference type="Proteomes" id="UP000023152"/>
    </source>
</evidence>
<dbReference type="AlphaFoldDB" id="X6M0U7"/>